<dbReference type="GO" id="GO:0055052">
    <property type="term" value="C:ATP-binding cassette (ABC) transporter complex, substrate-binding subunit-containing"/>
    <property type="evidence" value="ECO:0007669"/>
    <property type="project" value="TreeGrafter"/>
</dbReference>
<reference evidence="5 6" key="1">
    <citation type="submission" date="2020-08" db="EMBL/GenBank/DDBJ databases">
        <title>Genomic Encyclopedia of Type Strains, Phase IV (KMG-IV): sequencing the most valuable type-strain genomes for metagenomic binning, comparative biology and taxonomic classification.</title>
        <authorList>
            <person name="Goeker M."/>
        </authorList>
    </citation>
    <scope>NUCLEOTIDE SEQUENCE [LARGE SCALE GENOMIC DNA]</scope>
    <source>
        <strain evidence="5 6">DSM 22975</strain>
    </source>
</reference>
<dbReference type="SUPFAM" id="SSF53850">
    <property type="entry name" value="Periplasmic binding protein-like II"/>
    <property type="match status" value="1"/>
</dbReference>
<dbReference type="CDD" id="cd13585">
    <property type="entry name" value="PBP2_TMBP_like"/>
    <property type="match status" value="1"/>
</dbReference>
<gene>
    <name evidence="5" type="ORF">HNR75_001676</name>
</gene>
<feature type="signal peptide" evidence="4">
    <location>
        <begin position="1"/>
        <end position="24"/>
    </location>
</feature>
<evidence type="ECO:0000256" key="4">
    <source>
        <dbReference type="SAM" id="SignalP"/>
    </source>
</evidence>
<protein>
    <submittedName>
        <fullName evidence="5">Multiple sugar transport system substrate-binding protein</fullName>
    </submittedName>
</protein>
<dbReference type="EMBL" id="JACHGR010000005">
    <property type="protein sequence ID" value="MBB6055758.1"/>
    <property type="molecule type" value="Genomic_DNA"/>
</dbReference>
<feature type="chain" id="PRO_5032849508" evidence="4">
    <location>
        <begin position="25"/>
        <end position="421"/>
    </location>
</feature>
<keyword evidence="2" id="KW-0813">Transport</keyword>
<keyword evidence="6" id="KW-1185">Reference proteome</keyword>
<comment type="caution">
    <text evidence="5">The sequence shown here is derived from an EMBL/GenBank/DDBJ whole genome shotgun (WGS) entry which is preliminary data.</text>
</comment>
<dbReference type="PANTHER" id="PTHR30061">
    <property type="entry name" value="MALTOSE-BINDING PERIPLASMIC PROTEIN"/>
    <property type="match status" value="1"/>
</dbReference>
<dbReference type="Pfam" id="PF13416">
    <property type="entry name" value="SBP_bac_8"/>
    <property type="match status" value="1"/>
</dbReference>
<accession>A0A841G9P0</accession>
<evidence type="ECO:0000256" key="2">
    <source>
        <dbReference type="ARBA" id="ARBA00022448"/>
    </source>
</evidence>
<evidence type="ECO:0000256" key="1">
    <source>
        <dbReference type="ARBA" id="ARBA00008520"/>
    </source>
</evidence>
<dbReference type="GO" id="GO:0042956">
    <property type="term" value="P:maltodextrin transmembrane transport"/>
    <property type="evidence" value="ECO:0007669"/>
    <property type="project" value="TreeGrafter"/>
</dbReference>
<dbReference type="PANTHER" id="PTHR30061:SF50">
    <property type="entry name" value="MALTOSE_MALTODEXTRIN-BINDING PERIPLASMIC PROTEIN"/>
    <property type="match status" value="1"/>
</dbReference>
<dbReference type="AlphaFoldDB" id="A0A841G9P0"/>
<sequence>MNMKTVSFSVLATLIAAASAQAMAAPVEIKVWRHDTNEKEIAASKAAVERFNKSQNDYKVVMEMIPEGAYTETINAAALAGKLPCALDMDQPVVPNFAWAGNLVELDGLLPADQLQQLNNVGKGTYKGKVYSVGQYDVSLTLFSRKSVLEKHGIRIATLDKPYTLEEFNQILEKLKQSGEFRYPFDVNTSWSGEWYSYGFAPFLQSFGGDQINRDNYVESEGVLNGEKAVAFGNWMQSLVKNKYIDRKPTDDKGFLQGKVAIHYNGSWAVGDMTAAYGDDLAIMPVPDFGNGPVIGGGSWHWGISKACPDKAGAAKWLSFLLQPEEIAAMSNATSLIPNTEAAAALTENYKTGGKWRVFYEFSKKFAKMRPETPAYPVITSSFEKSMNDILDGGDVQDALDKAVEAIERNIEDNNGYGFKK</sequence>
<keyword evidence="5" id="KW-0762">Sugar transport</keyword>
<dbReference type="Gene3D" id="3.40.190.10">
    <property type="entry name" value="Periplasmic binding protein-like II"/>
    <property type="match status" value="1"/>
</dbReference>
<comment type="similarity">
    <text evidence="1">Belongs to the bacterial solute-binding protein 1 family.</text>
</comment>
<dbReference type="GO" id="GO:0015768">
    <property type="term" value="P:maltose transport"/>
    <property type="evidence" value="ECO:0007669"/>
    <property type="project" value="TreeGrafter"/>
</dbReference>
<name>A0A841G9P0_9GAMM</name>
<dbReference type="InterPro" id="IPR006059">
    <property type="entry name" value="SBP"/>
</dbReference>
<evidence type="ECO:0000313" key="5">
    <source>
        <dbReference type="EMBL" id="MBB6055758.1"/>
    </source>
</evidence>
<keyword evidence="3 4" id="KW-0732">Signal</keyword>
<dbReference type="RefSeq" id="WP_188026507.1">
    <property type="nucleotide sequence ID" value="NZ_JACHGR010000005.1"/>
</dbReference>
<dbReference type="Proteomes" id="UP000585721">
    <property type="component" value="Unassembled WGS sequence"/>
</dbReference>
<evidence type="ECO:0000313" key="6">
    <source>
        <dbReference type="Proteomes" id="UP000585721"/>
    </source>
</evidence>
<evidence type="ECO:0000256" key="3">
    <source>
        <dbReference type="ARBA" id="ARBA00022729"/>
    </source>
</evidence>
<dbReference type="GO" id="GO:1901982">
    <property type="term" value="F:maltose binding"/>
    <property type="evidence" value="ECO:0007669"/>
    <property type="project" value="TreeGrafter"/>
</dbReference>
<organism evidence="5 6">
    <name type="scientific">Tolumonas osonensis</name>
    <dbReference type="NCBI Taxonomy" id="675874"/>
    <lineage>
        <taxon>Bacteria</taxon>
        <taxon>Pseudomonadati</taxon>
        <taxon>Pseudomonadota</taxon>
        <taxon>Gammaproteobacteria</taxon>
        <taxon>Aeromonadales</taxon>
        <taxon>Aeromonadaceae</taxon>
        <taxon>Tolumonas</taxon>
    </lineage>
</organism>
<proteinExistence type="inferred from homology"/>